<evidence type="ECO:0000256" key="4">
    <source>
        <dbReference type="ARBA" id="ARBA00023163"/>
    </source>
</evidence>
<evidence type="ECO:0000256" key="3">
    <source>
        <dbReference type="ARBA" id="ARBA00023125"/>
    </source>
</evidence>
<dbReference type="RefSeq" id="WP_048879354.1">
    <property type="nucleotide sequence ID" value="NZ_BANC01000064.1"/>
</dbReference>
<evidence type="ECO:0000256" key="1">
    <source>
        <dbReference type="ARBA" id="ARBA00009437"/>
    </source>
</evidence>
<dbReference type="InterPro" id="IPR000847">
    <property type="entry name" value="LysR_HTH_N"/>
</dbReference>
<keyword evidence="2" id="KW-0805">Transcription regulation</keyword>
<name>A0A0D6PGS3_9PROT</name>
<dbReference type="SUPFAM" id="SSF53850">
    <property type="entry name" value="Periplasmic binding protein-like II"/>
    <property type="match status" value="1"/>
</dbReference>
<dbReference type="PROSITE" id="PS50931">
    <property type="entry name" value="HTH_LYSR"/>
    <property type="match status" value="1"/>
</dbReference>
<dbReference type="Gene3D" id="3.40.190.290">
    <property type="match status" value="1"/>
</dbReference>
<keyword evidence="4" id="KW-0804">Transcription</keyword>
<dbReference type="InterPro" id="IPR005119">
    <property type="entry name" value="LysR_subst-bd"/>
</dbReference>
<dbReference type="GO" id="GO:0043565">
    <property type="term" value="F:sequence-specific DNA binding"/>
    <property type="evidence" value="ECO:0007669"/>
    <property type="project" value="TreeGrafter"/>
</dbReference>
<dbReference type="EMBL" id="BANC01000064">
    <property type="protein sequence ID" value="GAN80970.1"/>
    <property type="molecule type" value="Genomic_DNA"/>
</dbReference>
<dbReference type="GO" id="GO:0003700">
    <property type="term" value="F:DNA-binding transcription factor activity"/>
    <property type="evidence" value="ECO:0007669"/>
    <property type="project" value="InterPro"/>
</dbReference>
<evidence type="ECO:0000259" key="5">
    <source>
        <dbReference type="PROSITE" id="PS50931"/>
    </source>
</evidence>
<evidence type="ECO:0000313" key="7">
    <source>
        <dbReference type="Proteomes" id="UP000032668"/>
    </source>
</evidence>
<dbReference type="InterPro" id="IPR036390">
    <property type="entry name" value="WH_DNA-bd_sf"/>
</dbReference>
<dbReference type="CDD" id="cd08422">
    <property type="entry name" value="PBP2_CrgA_like"/>
    <property type="match status" value="1"/>
</dbReference>
<dbReference type="STRING" id="1120923.SAMN02746095_02804"/>
<dbReference type="PRINTS" id="PR00039">
    <property type="entry name" value="HTHLYSR"/>
</dbReference>
<comment type="similarity">
    <text evidence="1">Belongs to the LysR transcriptional regulatory family.</text>
</comment>
<evidence type="ECO:0000313" key="6">
    <source>
        <dbReference type="EMBL" id="GAN80970.1"/>
    </source>
</evidence>
<organism evidence="6 7">
    <name type="scientific">Acidocella aminolytica 101 = DSM 11237</name>
    <dbReference type="NCBI Taxonomy" id="1120923"/>
    <lineage>
        <taxon>Bacteria</taxon>
        <taxon>Pseudomonadati</taxon>
        <taxon>Pseudomonadota</taxon>
        <taxon>Alphaproteobacteria</taxon>
        <taxon>Acetobacterales</taxon>
        <taxon>Acidocellaceae</taxon>
        <taxon>Acidocella</taxon>
    </lineage>
</organism>
<proteinExistence type="inferred from homology"/>
<dbReference type="PANTHER" id="PTHR30537:SF5">
    <property type="entry name" value="HTH-TYPE TRANSCRIPTIONAL ACTIVATOR TTDR-RELATED"/>
    <property type="match status" value="1"/>
</dbReference>
<dbReference type="Pfam" id="PF03466">
    <property type="entry name" value="LysR_substrate"/>
    <property type="match status" value="1"/>
</dbReference>
<accession>A0A0D6PGS3</accession>
<dbReference type="PANTHER" id="PTHR30537">
    <property type="entry name" value="HTH-TYPE TRANSCRIPTIONAL REGULATOR"/>
    <property type="match status" value="1"/>
</dbReference>
<keyword evidence="3" id="KW-0238">DNA-binding</keyword>
<gene>
    <name evidence="6" type="ORF">Aam_066_034</name>
</gene>
<dbReference type="Pfam" id="PF00126">
    <property type="entry name" value="HTH_1"/>
    <property type="match status" value="1"/>
</dbReference>
<comment type="caution">
    <text evidence="6">The sequence shown here is derived from an EMBL/GenBank/DDBJ whole genome shotgun (WGS) entry which is preliminary data.</text>
</comment>
<evidence type="ECO:0000256" key="2">
    <source>
        <dbReference type="ARBA" id="ARBA00023015"/>
    </source>
</evidence>
<dbReference type="Proteomes" id="UP000032668">
    <property type="component" value="Unassembled WGS sequence"/>
</dbReference>
<reference evidence="6 7" key="1">
    <citation type="submission" date="2012-11" db="EMBL/GenBank/DDBJ databases">
        <title>Whole genome sequence of Acidocella aminolytica 101 = DSM 11237.</title>
        <authorList>
            <person name="Azuma Y."/>
            <person name="Higashiura N."/>
            <person name="Hirakawa H."/>
            <person name="Matsushita K."/>
        </authorList>
    </citation>
    <scope>NUCLEOTIDE SEQUENCE [LARGE SCALE GENOMIC DNA]</scope>
    <source>
        <strain evidence="7">101 / DSM 11237</strain>
    </source>
</reference>
<protein>
    <submittedName>
        <fullName evidence="6">Transcriptional regulator LysR</fullName>
    </submittedName>
</protein>
<dbReference type="Gene3D" id="1.10.10.10">
    <property type="entry name" value="Winged helix-like DNA-binding domain superfamily/Winged helix DNA-binding domain"/>
    <property type="match status" value="1"/>
</dbReference>
<dbReference type="GO" id="GO:0006351">
    <property type="term" value="P:DNA-templated transcription"/>
    <property type="evidence" value="ECO:0007669"/>
    <property type="project" value="TreeGrafter"/>
</dbReference>
<dbReference type="FunFam" id="1.10.10.10:FF:000001">
    <property type="entry name" value="LysR family transcriptional regulator"/>
    <property type="match status" value="1"/>
</dbReference>
<sequence>MRRLPDLEAWALFAKVVETRSFARAADELGLSKPTVSKAIARLEVRIGTALLNRTSRRLSLTEAGHRAATIAGRILAEGEALEAEATAQATVPSGLVRLTAPMSFGVAHVAPLLPELFEVYPDILIDLHLADEVVDLVGGGFDIAIRISALPDSALRARRVCRVRRVLVGAPGYFERQGRPEHPRDLEQHVCLGYAYLPSSNRWQFRHIRGEEYDVMPGGPLRVNNADALRPMLLAGRGLAVQPEFMVAEDIAAGRLEAVMTDWSMPLITLNIVTPPSSLRPARVIAVIDFLWRHFAQEAWAAEQNLQNISDDTH</sequence>
<keyword evidence="7" id="KW-1185">Reference proteome</keyword>
<dbReference type="OrthoDB" id="9812435at2"/>
<dbReference type="InterPro" id="IPR058163">
    <property type="entry name" value="LysR-type_TF_proteobact-type"/>
</dbReference>
<dbReference type="SUPFAM" id="SSF46785">
    <property type="entry name" value="Winged helix' DNA-binding domain"/>
    <property type="match status" value="1"/>
</dbReference>
<dbReference type="AlphaFoldDB" id="A0A0D6PGS3"/>
<feature type="domain" description="HTH lysR-type" evidence="5">
    <location>
        <begin position="5"/>
        <end position="62"/>
    </location>
</feature>
<dbReference type="InterPro" id="IPR036388">
    <property type="entry name" value="WH-like_DNA-bd_sf"/>
</dbReference>